<sequence length="396" mass="43612">MSRHSFLNSDKALDTARGWLAPFAERVLTALEDPSEHATSPPPAPKSLEHELLEGSRPPLRQHRPSPPVSEGEAQQLQRDFGALLAQRAQLRAQLVVEQERRERAEAELVAIGAQWLGTDTQAALRRRAEAERHRALDAEKERIHRDAEERVARAEAEKLMLQKQLAKDAPSALALKMKLRQALSSELAEARAEIQQAVEEQLTRTCNERDQLATALRQAEAAHVAEKKMLSESLRKASKLLSEQRVESYREGFSAGLAQAASTLTAAQKQTELDVQRAAEAILTPHDVFFEHGTNSLDDNSLMETSSTSGCMHSLTPSAFRHMDVQAHGQSQEEEQLSLMAHPKALTSENASTLDTKTNLGAPRLLPVQSARSLITRPTEKRNSKPAADVGETAG</sequence>
<feature type="region of interest" description="Disordered" evidence="1">
    <location>
        <begin position="353"/>
        <end position="396"/>
    </location>
</feature>
<comment type="caution">
    <text evidence="2">The sequence shown here is derived from an EMBL/GenBank/DDBJ whole genome shotgun (WGS) entry which is preliminary data.</text>
</comment>
<gene>
    <name evidence="2" type="ORF">AB1Y20_004734</name>
</gene>
<proteinExistence type="predicted"/>
<evidence type="ECO:0000313" key="3">
    <source>
        <dbReference type="Proteomes" id="UP001515480"/>
    </source>
</evidence>
<organism evidence="2 3">
    <name type="scientific">Prymnesium parvum</name>
    <name type="common">Toxic golden alga</name>
    <dbReference type="NCBI Taxonomy" id="97485"/>
    <lineage>
        <taxon>Eukaryota</taxon>
        <taxon>Haptista</taxon>
        <taxon>Haptophyta</taxon>
        <taxon>Prymnesiophyceae</taxon>
        <taxon>Prymnesiales</taxon>
        <taxon>Prymnesiaceae</taxon>
        <taxon>Prymnesium</taxon>
    </lineage>
</organism>
<dbReference type="Proteomes" id="UP001515480">
    <property type="component" value="Unassembled WGS sequence"/>
</dbReference>
<reference evidence="2 3" key="1">
    <citation type="journal article" date="2024" name="Science">
        <title>Giant polyketide synthase enzymes in the biosynthesis of giant marine polyether toxins.</title>
        <authorList>
            <person name="Fallon T.R."/>
            <person name="Shende V.V."/>
            <person name="Wierzbicki I.H."/>
            <person name="Pendleton A.L."/>
            <person name="Watervoot N.F."/>
            <person name="Auber R.P."/>
            <person name="Gonzalez D.J."/>
            <person name="Wisecaver J.H."/>
            <person name="Moore B.S."/>
        </authorList>
    </citation>
    <scope>NUCLEOTIDE SEQUENCE [LARGE SCALE GENOMIC DNA]</scope>
    <source>
        <strain evidence="2 3">12B1</strain>
    </source>
</reference>
<accession>A0AB34J021</accession>
<keyword evidence="3" id="KW-1185">Reference proteome</keyword>
<dbReference type="AlphaFoldDB" id="A0AB34J021"/>
<protein>
    <submittedName>
        <fullName evidence="2">Uncharacterized protein</fullName>
    </submittedName>
</protein>
<feature type="region of interest" description="Disordered" evidence="1">
    <location>
        <begin position="31"/>
        <end position="75"/>
    </location>
</feature>
<dbReference type="EMBL" id="JBGBPQ010000016">
    <property type="protein sequence ID" value="KAL1508638.1"/>
    <property type="molecule type" value="Genomic_DNA"/>
</dbReference>
<evidence type="ECO:0000313" key="2">
    <source>
        <dbReference type="EMBL" id="KAL1508638.1"/>
    </source>
</evidence>
<name>A0AB34J021_PRYPA</name>
<evidence type="ECO:0000256" key="1">
    <source>
        <dbReference type="SAM" id="MobiDB-lite"/>
    </source>
</evidence>